<evidence type="ECO:0000256" key="1">
    <source>
        <dbReference type="ARBA" id="ARBA00004141"/>
    </source>
</evidence>
<feature type="transmembrane region" description="Helical" evidence="6">
    <location>
        <begin position="354"/>
        <end position="372"/>
    </location>
</feature>
<evidence type="ECO:0000313" key="9">
    <source>
        <dbReference type="Proteomes" id="UP000078387"/>
    </source>
</evidence>
<reference evidence="8 9" key="1">
    <citation type="submission" date="2016-05" db="EMBL/GenBank/DDBJ databases">
        <title>First whole genome sequencing of Entamoeba histolytica HM1:IMSS-clone-6.</title>
        <authorList>
            <person name="Mukherjee Avik.K."/>
            <person name="Izumyama S."/>
            <person name="Nakada-Tsukui K."/>
            <person name="Nozaki T."/>
        </authorList>
    </citation>
    <scope>NUCLEOTIDE SEQUENCE [LARGE SCALE GENOMIC DNA]</scope>
    <source>
        <strain evidence="8 9">HM1:IMSS clone 6</strain>
    </source>
</reference>
<dbReference type="PANTHER" id="PTHR31618:SF1">
    <property type="entry name" value="EF-HAND DOMAIN-CONTAINING PROTEIN"/>
    <property type="match status" value="1"/>
</dbReference>
<dbReference type="InterPro" id="IPR016688">
    <property type="entry name" value="MscS-like_plants/fungi"/>
</dbReference>
<dbReference type="InterPro" id="IPR023408">
    <property type="entry name" value="MscS_beta-dom_sf"/>
</dbReference>
<comment type="caution">
    <text evidence="8">The sequence shown here is derived from an EMBL/GenBank/DDBJ whole genome shotgun (WGS) entry which is preliminary data.</text>
</comment>
<dbReference type="GO" id="GO:0006820">
    <property type="term" value="P:monoatomic anion transport"/>
    <property type="evidence" value="ECO:0007669"/>
    <property type="project" value="TreeGrafter"/>
</dbReference>
<feature type="transmembrane region" description="Helical" evidence="6">
    <location>
        <begin position="80"/>
        <end position="105"/>
    </location>
</feature>
<protein>
    <submittedName>
        <fullName evidence="8">Small-conductance mechanosensitive ion channel putative</fullName>
    </submittedName>
</protein>
<dbReference type="VEuPathDB" id="AmoebaDB:EHI7A_060750"/>
<dbReference type="EMBL" id="BDEQ01000001">
    <property type="protein sequence ID" value="GAT91525.1"/>
    <property type="molecule type" value="Genomic_DNA"/>
</dbReference>
<feature type="transmembrane region" description="Helical" evidence="6">
    <location>
        <begin position="12"/>
        <end position="31"/>
    </location>
</feature>
<dbReference type="Gene3D" id="2.30.30.60">
    <property type="match status" value="1"/>
</dbReference>
<evidence type="ECO:0000256" key="5">
    <source>
        <dbReference type="ARBA" id="ARBA00023136"/>
    </source>
</evidence>
<sequence>MRIFIIISNIGLIILEIINIILTIVSSFYHFNFFGVALFYYPLYFTCTILSIHIVFILLLLTKNYLLRVKQLHRINTPHLAYYCCTFIVTSFSFILFKTLFGTIWKQISIVVVNIHYILIDICVVRIICVVICYLISTHININQLLPQLTNNIRCELVVNFLLHNNSPNPVEEHYLMNKKIVWRDIINRMILDKESLLAKNQIDERETEQKSKQLFDNLHQLQTCIFNGYETKNESFQTERVPLSTVNESIMSSDQILFSEIDHHQIKKSIVKRCFYEEETNKWFDEMFKKDIIEIEDCISAIRLVDKKKDLLKRKVRDKETISIALSRIIDVFGILLILIIICLINGVPISSYLLPSCTFFLGFSFIFGNYMKRVWESLVLVIFIRPFDIGDRIQVTGFPAVIIDEVQLLSTVAHNPNGEQYILPNDFLYNSVITQLKRSPFYTIELYINVDITIDFKIIEEIRVSLEQFVKTDTMFKWNTDIIFSPVDVTLEHKINFLLWIEVNNITYNDPGKYLKAKKMIIELLTNELVKRNVIFTLPKQRLVVDLKTEK</sequence>
<keyword evidence="4 6" id="KW-1133">Transmembrane helix</keyword>
<dbReference type="VEuPathDB" id="AmoebaDB:KM1_076870"/>
<dbReference type="InterPro" id="IPR010920">
    <property type="entry name" value="LSM_dom_sf"/>
</dbReference>
<dbReference type="InterPro" id="IPR006685">
    <property type="entry name" value="MscS_channel_2nd"/>
</dbReference>
<keyword evidence="3 6" id="KW-0812">Transmembrane</keyword>
<evidence type="ECO:0000256" key="6">
    <source>
        <dbReference type="SAM" id="Phobius"/>
    </source>
</evidence>
<proteinExistence type="inferred from homology"/>
<evidence type="ECO:0000256" key="2">
    <source>
        <dbReference type="ARBA" id="ARBA00008017"/>
    </source>
</evidence>
<gene>
    <name evidence="8" type="ORF">CL6EHI_152720</name>
</gene>
<dbReference type="Proteomes" id="UP000078387">
    <property type="component" value="Unassembled WGS sequence"/>
</dbReference>
<evidence type="ECO:0000256" key="3">
    <source>
        <dbReference type="ARBA" id="ARBA00022692"/>
    </source>
</evidence>
<evidence type="ECO:0000313" key="8">
    <source>
        <dbReference type="EMBL" id="GAT91525.1"/>
    </source>
</evidence>
<feature type="transmembrane region" description="Helical" evidence="6">
    <location>
        <begin position="117"/>
        <end position="136"/>
    </location>
</feature>
<dbReference type="VEuPathDB" id="AmoebaDB:EHI5A_098860"/>
<feature type="transmembrane region" description="Helical" evidence="6">
    <location>
        <begin position="37"/>
        <end position="60"/>
    </location>
</feature>
<dbReference type="PANTHER" id="PTHR31618">
    <property type="entry name" value="MECHANOSENSITIVE ION CHANNEL PROTEIN 5"/>
    <property type="match status" value="1"/>
</dbReference>
<feature type="transmembrane region" description="Helical" evidence="6">
    <location>
        <begin position="323"/>
        <end position="348"/>
    </location>
</feature>
<dbReference type="Pfam" id="PF00924">
    <property type="entry name" value="MS_channel_2nd"/>
    <property type="match status" value="1"/>
</dbReference>
<feature type="domain" description="Mechanosensitive ion channel MscS" evidence="7">
    <location>
        <begin position="381"/>
        <end position="436"/>
    </location>
</feature>
<dbReference type="SUPFAM" id="SSF50182">
    <property type="entry name" value="Sm-like ribonucleoproteins"/>
    <property type="match status" value="1"/>
</dbReference>
<dbReference type="AlphaFoldDB" id="A0A5K1TYE2"/>
<comment type="subcellular location">
    <subcellularLocation>
        <location evidence="1">Membrane</location>
        <topology evidence="1">Multi-pass membrane protein</topology>
    </subcellularLocation>
</comment>
<evidence type="ECO:0000256" key="4">
    <source>
        <dbReference type="ARBA" id="ARBA00022989"/>
    </source>
</evidence>
<organism evidence="8 9">
    <name type="scientific">Entamoeba histolytica</name>
    <dbReference type="NCBI Taxonomy" id="5759"/>
    <lineage>
        <taxon>Eukaryota</taxon>
        <taxon>Amoebozoa</taxon>
        <taxon>Evosea</taxon>
        <taxon>Archamoebae</taxon>
        <taxon>Mastigamoebida</taxon>
        <taxon>Entamoebidae</taxon>
        <taxon>Entamoeba</taxon>
    </lineage>
</organism>
<dbReference type="VEuPathDB" id="AmoebaDB:EHI_152720"/>
<accession>A0A5K1TYE2</accession>
<keyword evidence="5 6" id="KW-0472">Membrane</keyword>
<evidence type="ECO:0000259" key="7">
    <source>
        <dbReference type="Pfam" id="PF00924"/>
    </source>
</evidence>
<comment type="similarity">
    <text evidence="2">Belongs to the MscS (TC 1.A.23) family.</text>
</comment>
<dbReference type="GO" id="GO:0005886">
    <property type="term" value="C:plasma membrane"/>
    <property type="evidence" value="ECO:0007669"/>
    <property type="project" value="TreeGrafter"/>
</dbReference>
<name>A0A5K1TYE2_ENTHI</name>
<dbReference type="GO" id="GO:0008381">
    <property type="term" value="F:mechanosensitive monoatomic ion channel activity"/>
    <property type="evidence" value="ECO:0007669"/>
    <property type="project" value="TreeGrafter"/>
</dbReference>
<dbReference type="OMA" id="FSNVARH"/>
<dbReference type="VEuPathDB" id="AmoebaDB:EHI8A_063830"/>